<accession>F9G936</accession>
<organism evidence="2">
    <name type="scientific">Fusarium oxysporum (strain Fo5176)</name>
    <name type="common">Fusarium vascular wilt</name>
    <dbReference type="NCBI Taxonomy" id="660025"/>
    <lineage>
        <taxon>Eukaryota</taxon>
        <taxon>Fungi</taxon>
        <taxon>Dikarya</taxon>
        <taxon>Ascomycota</taxon>
        <taxon>Pezizomycotina</taxon>
        <taxon>Sordariomycetes</taxon>
        <taxon>Hypocreomycetidae</taxon>
        <taxon>Hypocreales</taxon>
        <taxon>Nectriaceae</taxon>
        <taxon>Fusarium</taxon>
        <taxon>Fusarium oxysporum species complex</taxon>
    </lineage>
</organism>
<evidence type="ECO:0000313" key="2">
    <source>
        <dbReference type="EMBL" id="EGU74322.1"/>
    </source>
</evidence>
<evidence type="ECO:0000256" key="1">
    <source>
        <dbReference type="SAM" id="MobiDB-lite"/>
    </source>
</evidence>
<proteinExistence type="predicted"/>
<reference evidence="2" key="1">
    <citation type="journal article" date="2012" name="Mol. Plant Microbe Interact.">
        <title>A highly conserved effector in Fusarium oxysporum is required for full virulence on Arabidopsis.</title>
        <authorList>
            <person name="Thatcher L.F."/>
            <person name="Gardiner D.M."/>
            <person name="Kazan K."/>
            <person name="Manners J."/>
        </authorList>
    </citation>
    <scope>NUCLEOTIDE SEQUENCE [LARGE SCALE GENOMIC DNA]</scope>
    <source>
        <strain evidence="2">Fo5176</strain>
    </source>
</reference>
<sequence length="122" mass="13502">MSTAVGSVSTEVPEVQPSDDSQPGATTWILLTYLMTTPRTQTIQNDKGFRALSPNIAIVFDRPLGAFFGSFSIRMTDKISTAKIKSSSTRWSGNLRRLLKMLAIAGSFAESKRVYRRSQCIH</sequence>
<comment type="caution">
    <text evidence="2">The sequence shown here is derived from an EMBL/GenBank/DDBJ whole genome shotgun (WGS) entry which is preliminary data.</text>
</comment>
<gene>
    <name evidence="2" type="ORF">FOXB_15168</name>
</gene>
<dbReference type="AlphaFoldDB" id="F9G936"/>
<name>F9G936_FUSOF</name>
<feature type="compositionally biased region" description="Polar residues" evidence="1">
    <location>
        <begin position="1"/>
        <end position="10"/>
    </location>
</feature>
<feature type="region of interest" description="Disordered" evidence="1">
    <location>
        <begin position="1"/>
        <end position="24"/>
    </location>
</feature>
<protein>
    <submittedName>
        <fullName evidence="2">Uncharacterized protein</fullName>
    </submittedName>
</protein>
<dbReference type="EMBL" id="AFQF01003698">
    <property type="protein sequence ID" value="EGU74322.1"/>
    <property type="molecule type" value="Genomic_DNA"/>
</dbReference>